<dbReference type="PANTHER" id="PTHR36920:SF1">
    <property type="entry name" value="OUTER MEMBRANE PROTEIN W"/>
    <property type="match status" value="1"/>
</dbReference>
<comment type="similarity">
    <text evidence="1">Belongs to the OmpW/AlkL family.</text>
</comment>
<gene>
    <name evidence="3" type="ORF">ACFFF7_13680</name>
</gene>
<sequence>MKTLTIAAALAAATLIATPAQAGDKDGKLQIKLLATGVLPDGKVTAVNNDPLDLTVGADTVVSDNIVPTLAVEYFFTPNVSVETICCTTKHHVNGTGTLSGANLVNDVLLIPATLTLKYHLPLGAIKPYVGAGPAMFIMLDAKPGATVAGAPFNVDDVDMSSNVGAVVQAGVDVPLGDSGFGISLDAKKYWISTTAKFYVAGVNVLESKHKLDPWVISGGVAYRF</sequence>
<keyword evidence="2" id="KW-0732">Signal</keyword>
<dbReference type="Pfam" id="PF03922">
    <property type="entry name" value="OmpW"/>
    <property type="match status" value="1"/>
</dbReference>
<dbReference type="InterPro" id="IPR011250">
    <property type="entry name" value="OMP/PagP_B-barrel"/>
</dbReference>
<dbReference type="Proteomes" id="UP001589943">
    <property type="component" value="Unassembled WGS sequence"/>
</dbReference>
<dbReference type="SUPFAM" id="SSF56925">
    <property type="entry name" value="OMPA-like"/>
    <property type="match status" value="1"/>
</dbReference>
<organism evidence="3 4">
    <name type="scientific">Novosphingobium aquiterrae</name>
    <dbReference type="NCBI Taxonomy" id="624388"/>
    <lineage>
        <taxon>Bacteria</taxon>
        <taxon>Pseudomonadati</taxon>
        <taxon>Pseudomonadota</taxon>
        <taxon>Alphaproteobacteria</taxon>
        <taxon>Sphingomonadales</taxon>
        <taxon>Sphingomonadaceae</taxon>
        <taxon>Novosphingobium</taxon>
    </lineage>
</organism>
<feature type="signal peptide" evidence="2">
    <location>
        <begin position="1"/>
        <end position="22"/>
    </location>
</feature>
<evidence type="ECO:0000313" key="4">
    <source>
        <dbReference type="Proteomes" id="UP001589943"/>
    </source>
</evidence>
<dbReference type="EMBL" id="JBHLTL010000011">
    <property type="protein sequence ID" value="MFC0590455.1"/>
    <property type="molecule type" value="Genomic_DNA"/>
</dbReference>
<evidence type="ECO:0000256" key="1">
    <source>
        <dbReference type="ARBA" id="ARBA00009330"/>
    </source>
</evidence>
<dbReference type="InterPro" id="IPR005618">
    <property type="entry name" value="OMPW"/>
</dbReference>
<reference evidence="3 4" key="1">
    <citation type="submission" date="2024-09" db="EMBL/GenBank/DDBJ databases">
        <authorList>
            <person name="Sun Q."/>
            <person name="Mori K."/>
        </authorList>
    </citation>
    <scope>NUCLEOTIDE SEQUENCE [LARGE SCALE GENOMIC DNA]</scope>
    <source>
        <strain evidence="3 4">NCAIM B.02537</strain>
    </source>
</reference>
<dbReference type="Gene3D" id="2.40.160.20">
    <property type="match status" value="1"/>
</dbReference>
<name>A0ABV6PKT8_9SPHN</name>
<feature type="chain" id="PRO_5045808887" evidence="2">
    <location>
        <begin position="23"/>
        <end position="225"/>
    </location>
</feature>
<dbReference type="RefSeq" id="WP_379481914.1">
    <property type="nucleotide sequence ID" value="NZ_JBHLTL010000011.1"/>
</dbReference>
<proteinExistence type="inferred from homology"/>
<keyword evidence="4" id="KW-1185">Reference proteome</keyword>
<comment type="caution">
    <text evidence="3">The sequence shown here is derived from an EMBL/GenBank/DDBJ whole genome shotgun (WGS) entry which is preliminary data.</text>
</comment>
<accession>A0ABV6PKT8</accession>
<evidence type="ECO:0000313" key="3">
    <source>
        <dbReference type="EMBL" id="MFC0590455.1"/>
    </source>
</evidence>
<protein>
    <submittedName>
        <fullName evidence="3">OmpW family protein</fullName>
    </submittedName>
</protein>
<dbReference type="PANTHER" id="PTHR36920">
    <property type="match status" value="1"/>
</dbReference>
<evidence type="ECO:0000256" key="2">
    <source>
        <dbReference type="SAM" id="SignalP"/>
    </source>
</evidence>